<evidence type="ECO:0000256" key="2">
    <source>
        <dbReference type="ARBA" id="ARBA00009749"/>
    </source>
</evidence>
<keyword evidence="4 10" id="KW-0812">Transmembrane</keyword>
<accession>A0A922L7S3</accession>
<feature type="transmembrane region" description="Helical" evidence="10">
    <location>
        <begin position="528"/>
        <end position="548"/>
    </location>
</feature>
<dbReference type="Proteomes" id="UP000790347">
    <property type="component" value="Unassembled WGS sequence"/>
</dbReference>
<keyword evidence="3" id="KW-0813">Transport</keyword>
<dbReference type="EMBL" id="ASGP02000002">
    <property type="protein sequence ID" value="KAH9520812.1"/>
    <property type="molecule type" value="Genomic_DNA"/>
</dbReference>
<reference evidence="12" key="1">
    <citation type="submission" date="2013-05" db="EMBL/GenBank/DDBJ databases">
        <authorList>
            <person name="Yim A.K.Y."/>
            <person name="Chan T.F."/>
            <person name="Ji K.M."/>
            <person name="Liu X.Y."/>
            <person name="Zhou J.W."/>
            <person name="Li R.Q."/>
            <person name="Yang K.Y."/>
            <person name="Li J."/>
            <person name="Li M."/>
            <person name="Law P.T.W."/>
            <person name="Wu Y.L."/>
            <person name="Cai Z.L."/>
            <person name="Qin H."/>
            <person name="Bao Y."/>
            <person name="Leung R.K.K."/>
            <person name="Ng P.K.S."/>
            <person name="Zou J."/>
            <person name="Zhong X.J."/>
            <person name="Ran P.X."/>
            <person name="Zhong N.S."/>
            <person name="Liu Z.G."/>
            <person name="Tsui S.K.W."/>
        </authorList>
    </citation>
    <scope>NUCLEOTIDE SEQUENCE</scope>
    <source>
        <strain evidence="12">Derf</strain>
        <tissue evidence="12">Whole organism</tissue>
    </source>
</reference>
<proteinExistence type="inferred from homology"/>
<feature type="transmembrane region" description="Helical" evidence="10">
    <location>
        <begin position="337"/>
        <end position="355"/>
    </location>
</feature>
<dbReference type="AlphaFoldDB" id="A0A922L7S3"/>
<evidence type="ECO:0000256" key="7">
    <source>
        <dbReference type="ARBA" id="ARBA00023065"/>
    </source>
</evidence>
<dbReference type="GO" id="GO:0008324">
    <property type="term" value="F:monoatomic cation transmembrane transporter activity"/>
    <property type="evidence" value="ECO:0007669"/>
    <property type="project" value="InterPro"/>
</dbReference>
<dbReference type="PANTHER" id="PTHR16228:SF7">
    <property type="entry name" value="SLC41A_MGTE INTEGRAL MEMBRANE DOMAIN-CONTAINING PROTEIN"/>
    <property type="match status" value="1"/>
</dbReference>
<feature type="transmembrane region" description="Helical" evidence="10">
    <location>
        <begin position="800"/>
        <end position="822"/>
    </location>
</feature>
<keyword evidence="7" id="KW-0406">Ion transport</keyword>
<feature type="region of interest" description="Disordered" evidence="9">
    <location>
        <begin position="204"/>
        <end position="229"/>
    </location>
</feature>
<sequence length="909" mass="99989">MNTSLKGLVLLQKCIQRLHASIQGLSQQVHYYLVANIKQQIEEYESNKQEKEISGWKLGTEFLIVFLSNKQKKTNAVALQSIDRSNELCPYHCALKPTAAAKAVRMESCNSRQGLLLKSFSANSDFSDDYHQSQIINNNDNVPQICLDNYGSSDITSNGGDGVQSIDGVTTSTSTTTSTTADTGPAKFFIGDGDETMTVSSHQSNSIGKLANSREFDKSSCSSNEDDDHMATMKQSNTESTIIIMDQSPSSSPLPIDPFDMIMAKGNDSTLIDDDDVMINERLHFLTNWPDNIGRTNLPVVGGGGGPLTDKHFVDDQHDNNEKQHHQHGGIGSSWQIFMAVMIAASGNFIAGLILDNSKSWNVFLYTPELYYLVPILLSLKGNLEMTMVARLSTLANMGMLKSVRRVLHILLYNISLVQTQAIIVSFLASIVTLLALRMEGESDIDLPIIGDATLSSLSIINATTNANTMQQQQQLHLHGDGTALTRKCLLIFSTSLATANVACLLSTVIMITLTIALHYYNVNPDNFVTALAASFGDIITSFLIGVIGEFINERITYQPTDNDAVFLLDSVRYHDDLQSPMMAILIIMLFIAIFPLLAWFSCRDESNRKILLGLGAWLPILLSMLIAFVSGFVLRFGAVAFNFMSLFQPLINGVGGNLAAITTSRYSTELHKQKAQETIVTNLEHRSASASTASSSSSSSSSKSPLKSVMSSTLHSFLRLSDNRNQMILLYILMAIAVHLFYGILAPAIHTSDHHHITWLFYMFYIPATILQVLLLLIVTRFFVDFVWWLHYDPDTSAIPILTSLGDILGTVFLYIVFILLQFIGDQSAAPPLNNIDDLATGTVDIAANLISTTTTTSLPTLYEFITKNNDPIRMAIALVSNENPTTTTTTNTFIRHLMMNPTTPTAI</sequence>
<keyword evidence="8 10" id="KW-0472">Membrane</keyword>
<feature type="transmembrane region" description="Helical" evidence="10">
    <location>
        <begin position="760"/>
        <end position="780"/>
    </location>
</feature>
<keyword evidence="5" id="KW-0460">Magnesium</keyword>
<feature type="domain" description="SLC41A/MgtE integral membrane" evidence="11">
    <location>
        <begin position="649"/>
        <end position="817"/>
    </location>
</feature>
<keyword evidence="13" id="KW-1185">Reference proteome</keyword>
<dbReference type="Pfam" id="PF01769">
    <property type="entry name" value="MgtE"/>
    <property type="match status" value="2"/>
</dbReference>
<reference evidence="12" key="2">
    <citation type="journal article" date="2022" name="Res Sq">
        <title>Comparative Genomics Reveals Insights into the Divergent Evolution of Astigmatic Mites and Household Pest Adaptations.</title>
        <authorList>
            <person name="Xiong Q."/>
            <person name="Wan A.T.-Y."/>
            <person name="Liu X.-Y."/>
            <person name="Fung C.S.-H."/>
            <person name="Xiao X."/>
            <person name="Malainual N."/>
            <person name="Hou J."/>
            <person name="Wang L."/>
            <person name="Wang M."/>
            <person name="Yang K."/>
            <person name="Cui Y."/>
            <person name="Leung E."/>
            <person name="Nong W."/>
            <person name="Shin S.-K."/>
            <person name="Au S."/>
            <person name="Jeong K.Y."/>
            <person name="Chew F.T."/>
            <person name="Hui J."/>
            <person name="Leung T.F."/>
            <person name="Tungtrongchitr A."/>
            <person name="Zhong N."/>
            <person name="Liu Z."/>
            <person name="Tsui S."/>
        </authorList>
    </citation>
    <scope>NUCLEOTIDE SEQUENCE</scope>
    <source>
        <strain evidence="12">Derf</strain>
        <tissue evidence="12">Whole organism</tissue>
    </source>
</reference>
<evidence type="ECO:0000256" key="6">
    <source>
        <dbReference type="ARBA" id="ARBA00022989"/>
    </source>
</evidence>
<name>A0A922L7S3_DERFA</name>
<evidence type="ECO:0000256" key="10">
    <source>
        <dbReference type="SAM" id="Phobius"/>
    </source>
</evidence>
<comment type="subcellular location">
    <subcellularLocation>
        <location evidence="1">Membrane</location>
        <topology evidence="1">Multi-pass membrane protein</topology>
    </subcellularLocation>
</comment>
<feature type="transmembrane region" description="Helical" evidence="10">
    <location>
        <begin position="729"/>
        <end position="748"/>
    </location>
</feature>
<dbReference type="Gene3D" id="1.10.357.20">
    <property type="entry name" value="SLC41 divalent cation transporters, integral membrane domain"/>
    <property type="match status" value="2"/>
</dbReference>
<feature type="transmembrane region" description="Helical" evidence="10">
    <location>
        <begin position="500"/>
        <end position="521"/>
    </location>
</feature>
<dbReference type="InterPro" id="IPR045349">
    <property type="entry name" value="SLC41A1-3"/>
</dbReference>
<gene>
    <name evidence="12" type="ORF">DERF_004502</name>
</gene>
<dbReference type="InterPro" id="IPR006667">
    <property type="entry name" value="SLC41_membr_dom"/>
</dbReference>
<evidence type="ECO:0000256" key="9">
    <source>
        <dbReference type="SAM" id="MobiDB-lite"/>
    </source>
</evidence>
<evidence type="ECO:0000313" key="12">
    <source>
        <dbReference type="EMBL" id="KAH9520812.1"/>
    </source>
</evidence>
<comment type="similarity">
    <text evidence="2">Belongs to the SLC41A transporter family.</text>
</comment>
<evidence type="ECO:0000256" key="3">
    <source>
        <dbReference type="ARBA" id="ARBA00022448"/>
    </source>
</evidence>
<evidence type="ECO:0000313" key="13">
    <source>
        <dbReference type="Proteomes" id="UP000790347"/>
    </source>
</evidence>
<evidence type="ECO:0000256" key="4">
    <source>
        <dbReference type="ARBA" id="ARBA00022692"/>
    </source>
</evidence>
<feature type="compositionally biased region" description="Low complexity" evidence="9">
    <location>
        <begin position="689"/>
        <end position="707"/>
    </location>
</feature>
<evidence type="ECO:0000256" key="1">
    <source>
        <dbReference type="ARBA" id="ARBA00004141"/>
    </source>
</evidence>
<dbReference type="PANTHER" id="PTHR16228">
    <property type="entry name" value="DIVALENT CATION TRANSPORTER SOLUTE CARRIER FAMILY 41"/>
    <property type="match status" value="1"/>
</dbReference>
<dbReference type="InterPro" id="IPR036739">
    <property type="entry name" value="SLC41_membr_dom_sf"/>
</dbReference>
<feature type="domain" description="SLC41A/MgtE integral membrane" evidence="11">
    <location>
        <begin position="374"/>
        <end position="545"/>
    </location>
</feature>
<protein>
    <recommendedName>
        <fullName evidence="11">SLC41A/MgtE integral membrane domain-containing protein</fullName>
    </recommendedName>
</protein>
<dbReference type="SUPFAM" id="SSF161093">
    <property type="entry name" value="MgtE membrane domain-like"/>
    <property type="match status" value="2"/>
</dbReference>
<feature type="transmembrane region" description="Helical" evidence="10">
    <location>
        <begin position="613"/>
        <end position="635"/>
    </location>
</feature>
<evidence type="ECO:0000256" key="5">
    <source>
        <dbReference type="ARBA" id="ARBA00022842"/>
    </source>
</evidence>
<comment type="caution">
    <text evidence="12">The sequence shown here is derived from an EMBL/GenBank/DDBJ whole genome shotgun (WGS) entry which is preliminary data.</text>
</comment>
<organism evidence="12 13">
    <name type="scientific">Dermatophagoides farinae</name>
    <name type="common">American house dust mite</name>
    <dbReference type="NCBI Taxonomy" id="6954"/>
    <lineage>
        <taxon>Eukaryota</taxon>
        <taxon>Metazoa</taxon>
        <taxon>Ecdysozoa</taxon>
        <taxon>Arthropoda</taxon>
        <taxon>Chelicerata</taxon>
        <taxon>Arachnida</taxon>
        <taxon>Acari</taxon>
        <taxon>Acariformes</taxon>
        <taxon>Sarcoptiformes</taxon>
        <taxon>Astigmata</taxon>
        <taxon>Psoroptidia</taxon>
        <taxon>Analgoidea</taxon>
        <taxon>Pyroglyphidae</taxon>
        <taxon>Dermatophagoidinae</taxon>
        <taxon>Dermatophagoides</taxon>
    </lineage>
</organism>
<evidence type="ECO:0000259" key="11">
    <source>
        <dbReference type="Pfam" id="PF01769"/>
    </source>
</evidence>
<evidence type="ECO:0000256" key="8">
    <source>
        <dbReference type="ARBA" id="ARBA00023136"/>
    </source>
</evidence>
<feature type="transmembrane region" description="Helical" evidence="10">
    <location>
        <begin position="411"/>
        <end position="437"/>
    </location>
</feature>
<feature type="region of interest" description="Disordered" evidence="9">
    <location>
        <begin position="688"/>
        <end position="707"/>
    </location>
</feature>
<keyword evidence="6 10" id="KW-1133">Transmembrane helix</keyword>
<dbReference type="GO" id="GO:0005886">
    <property type="term" value="C:plasma membrane"/>
    <property type="evidence" value="ECO:0007669"/>
    <property type="project" value="TreeGrafter"/>
</dbReference>
<feature type="transmembrane region" description="Helical" evidence="10">
    <location>
        <begin position="582"/>
        <end position="601"/>
    </location>
</feature>